<accession>A0ABZ0QQR8</accession>
<feature type="compositionally biased region" description="Polar residues" evidence="4">
    <location>
        <begin position="220"/>
        <end position="233"/>
    </location>
</feature>
<dbReference type="PANTHER" id="PTHR43391">
    <property type="entry name" value="RETINOL DEHYDROGENASE-RELATED"/>
    <property type="match status" value="1"/>
</dbReference>
<dbReference type="Gene3D" id="3.40.50.720">
    <property type="entry name" value="NAD(P)-binding Rossmann-like Domain"/>
    <property type="match status" value="1"/>
</dbReference>
<evidence type="ECO:0000256" key="1">
    <source>
        <dbReference type="ARBA" id="ARBA00006484"/>
    </source>
</evidence>
<evidence type="ECO:0000256" key="2">
    <source>
        <dbReference type="ARBA" id="ARBA00022857"/>
    </source>
</evidence>
<proteinExistence type="inferred from homology"/>
<keyword evidence="3" id="KW-0560">Oxidoreductase</keyword>
<reference evidence="5 6" key="1">
    <citation type="submission" date="2023-08" db="EMBL/GenBank/DDBJ databases">
        <title>Genome sequence of Thermaerobacter compostii strain Ins1, a spore-forming filamentous bacterium isolated from a deep geothermal reservoir.</title>
        <authorList>
            <person name="Bregnard D."/>
            <person name="Gonzalez D."/>
            <person name="Junier P."/>
        </authorList>
    </citation>
    <scope>NUCLEOTIDE SEQUENCE [LARGE SCALE GENOMIC DNA]</scope>
    <source>
        <strain evidence="5 6">Ins1</strain>
    </source>
</reference>
<dbReference type="InterPro" id="IPR002347">
    <property type="entry name" value="SDR_fam"/>
</dbReference>
<dbReference type="PANTHER" id="PTHR43391:SF14">
    <property type="entry name" value="DEHYDROGENASE_REDUCTASE SDR FAMILY PROTEIN 7-LIKE"/>
    <property type="match status" value="1"/>
</dbReference>
<dbReference type="CDD" id="cd05233">
    <property type="entry name" value="SDR_c"/>
    <property type="match status" value="1"/>
</dbReference>
<protein>
    <submittedName>
        <fullName evidence="5">SDR family NAD(P)-dependent oxidoreductase</fullName>
    </submittedName>
</protein>
<feature type="region of interest" description="Disordered" evidence="4">
    <location>
        <begin position="176"/>
        <end position="243"/>
    </location>
</feature>
<sequence length="304" mass="31585">MPEEGLSGQVWVITGGAGAIAGRIARAFAAAGARLVLADLDRAREALAARARELGVMSFTADLTQFAEAEALARRVREGMGRVDGLIHTVGTYAGGPVDAVDPAQYERLFDLNVRTLFYTVRAVLPLMLEQGEGFIAGFASGPAWRGAGPRAALYAAAKSAVATFLRSLDAELRERHGEARPKVQVPPSVAEAGQGGREIPPVARAKSPGEGANAHENGATPQAGATNGTAGTSPPPAARSGGGIRVAVVYPMGIVDTPANRRSLPNADPDGWIDPDEIATVLLFAATRGPRGRLLELPVYPGR</sequence>
<comment type="similarity">
    <text evidence="1">Belongs to the short-chain dehydrogenases/reductases (SDR) family.</text>
</comment>
<dbReference type="SUPFAM" id="SSF51735">
    <property type="entry name" value="NAD(P)-binding Rossmann-fold domains"/>
    <property type="match status" value="1"/>
</dbReference>
<dbReference type="EMBL" id="CP132508">
    <property type="protein sequence ID" value="WPD19373.1"/>
    <property type="molecule type" value="Genomic_DNA"/>
</dbReference>
<name>A0ABZ0QQR8_9FIRM</name>
<keyword evidence="6" id="KW-1185">Reference proteome</keyword>
<organism evidence="5 6">
    <name type="scientific">Thermaerobacter composti</name>
    <dbReference type="NCBI Taxonomy" id="554949"/>
    <lineage>
        <taxon>Bacteria</taxon>
        <taxon>Bacillati</taxon>
        <taxon>Bacillota</taxon>
        <taxon>Clostridia</taxon>
        <taxon>Eubacteriales</taxon>
        <taxon>Clostridiales Family XVII. Incertae Sedis</taxon>
        <taxon>Thermaerobacter</taxon>
    </lineage>
</organism>
<evidence type="ECO:0000256" key="3">
    <source>
        <dbReference type="ARBA" id="ARBA00023002"/>
    </source>
</evidence>
<evidence type="ECO:0000313" key="6">
    <source>
        <dbReference type="Proteomes" id="UP001304683"/>
    </source>
</evidence>
<evidence type="ECO:0000313" key="5">
    <source>
        <dbReference type="EMBL" id="WPD19373.1"/>
    </source>
</evidence>
<dbReference type="PRINTS" id="PR00081">
    <property type="entry name" value="GDHRDH"/>
</dbReference>
<dbReference type="Proteomes" id="UP001304683">
    <property type="component" value="Chromosome"/>
</dbReference>
<dbReference type="InterPro" id="IPR036291">
    <property type="entry name" value="NAD(P)-bd_dom_sf"/>
</dbReference>
<dbReference type="Pfam" id="PF00106">
    <property type="entry name" value="adh_short"/>
    <property type="match status" value="1"/>
</dbReference>
<keyword evidence="2" id="KW-0521">NADP</keyword>
<dbReference type="RefSeq" id="WP_318750911.1">
    <property type="nucleotide sequence ID" value="NZ_CP132508.1"/>
</dbReference>
<evidence type="ECO:0000256" key="4">
    <source>
        <dbReference type="SAM" id="MobiDB-lite"/>
    </source>
</evidence>
<gene>
    <name evidence="5" type="ORF">Q5761_01495</name>
</gene>